<dbReference type="Proteomes" id="UP000236333">
    <property type="component" value="Unassembled WGS sequence"/>
</dbReference>
<dbReference type="AlphaFoldDB" id="A0A2J7ZRP5"/>
<name>A0A2J7ZRP5_9CHLO</name>
<gene>
    <name evidence="2" type="ORF">TSOC_011056</name>
</gene>
<protein>
    <submittedName>
        <fullName evidence="2">Uncharacterized protein</fullName>
    </submittedName>
</protein>
<reference evidence="2 3" key="1">
    <citation type="journal article" date="2017" name="Mol. Biol. Evol.">
        <title>The 4-celled Tetrabaena socialis nuclear genome reveals the essential components for genetic control of cell number at the origin of multicellularity in the volvocine lineage.</title>
        <authorList>
            <person name="Featherston J."/>
            <person name="Arakaki Y."/>
            <person name="Hanschen E.R."/>
            <person name="Ferris P.J."/>
            <person name="Michod R.E."/>
            <person name="Olson B.J.S.C."/>
            <person name="Nozaki H."/>
            <person name="Durand P.M."/>
        </authorList>
    </citation>
    <scope>NUCLEOTIDE SEQUENCE [LARGE SCALE GENOMIC DNA]</scope>
    <source>
        <strain evidence="2 3">NIES-571</strain>
    </source>
</reference>
<evidence type="ECO:0000313" key="3">
    <source>
        <dbReference type="Proteomes" id="UP000236333"/>
    </source>
</evidence>
<evidence type="ECO:0000313" key="2">
    <source>
        <dbReference type="EMBL" id="PNH02942.1"/>
    </source>
</evidence>
<proteinExistence type="predicted"/>
<sequence length="246" mass="25326">MPSQPNLFSSLEAIVASRGGGSAAEGVEVAMTPEELPPGVVREALNKTLALVSGTSNPIDTKGILAETYSRFAIYETNLLWCPHSTSIAAWTGAASRLLLPAVEGIRCHRVTLRKLAAGAPGAGPGAGPGQEVEQQHSHEAGGSSAPGPGAGAARGAAGEERMQMQVEVAFVWRPLAPLQALLSSWGSAGLQLPAVTTSHTVTLLVDPQGRVVSHSDIVHNFPSAPLLLKALLGLPTPLLATLLHT</sequence>
<evidence type="ECO:0000256" key="1">
    <source>
        <dbReference type="SAM" id="MobiDB-lite"/>
    </source>
</evidence>
<feature type="region of interest" description="Disordered" evidence="1">
    <location>
        <begin position="120"/>
        <end position="159"/>
    </location>
</feature>
<feature type="compositionally biased region" description="Low complexity" evidence="1">
    <location>
        <begin position="141"/>
        <end position="157"/>
    </location>
</feature>
<dbReference type="EMBL" id="PGGS01000572">
    <property type="protein sequence ID" value="PNH02942.1"/>
    <property type="molecule type" value="Genomic_DNA"/>
</dbReference>
<comment type="caution">
    <text evidence="2">The sequence shown here is derived from an EMBL/GenBank/DDBJ whole genome shotgun (WGS) entry which is preliminary data.</text>
</comment>
<accession>A0A2J7ZRP5</accession>
<dbReference type="OrthoDB" id="545166at2759"/>
<keyword evidence="3" id="KW-1185">Reference proteome</keyword>
<organism evidence="2 3">
    <name type="scientific">Tetrabaena socialis</name>
    <dbReference type="NCBI Taxonomy" id="47790"/>
    <lineage>
        <taxon>Eukaryota</taxon>
        <taxon>Viridiplantae</taxon>
        <taxon>Chlorophyta</taxon>
        <taxon>core chlorophytes</taxon>
        <taxon>Chlorophyceae</taxon>
        <taxon>CS clade</taxon>
        <taxon>Chlamydomonadales</taxon>
        <taxon>Tetrabaenaceae</taxon>
        <taxon>Tetrabaena</taxon>
    </lineage>
</organism>